<feature type="domain" description="HTH gntR-type" evidence="4">
    <location>
        <begin position="12"/>
        <end position="80"/>
    </location>
</feature>
<evidence type="ECO:0000256" key="3">
    <source>
        <dbReference type="ARBA" id="ARBA00023163"/>
    </source>
</evidence>
<gene>
    <name evidence="5" type="ORF">ATC1_131186</name>
</gene>
<dbReference type="InterPro" id="IPR036390">
    <property type="entry name" value="WH_DNA-bd_sf"/>
</dbReference>
<dbReference type="GO" id="GO:0003700">
    <property type="term" value="F:DNA-binding transcription factor activity"/>
    <property type="evidence" value="ECO:0007669"/>
    <property type="project" value="InterPro"/>
</dbReference>
<dbReference type="SMART" id="SM00866">
    <property type="entry name" value="UTRA"/>
    <property type="match status" value="1"/>
</dbReference>
<dbReference type="AlphaFoldDB" id="A0A0S7BT81"/>
<evidence type="ECO:0000256" key="1">
    <source>
        <dbReference type="ARBA" id="ARBA00023015"/>
    </source>
</evidence>
<dbReference type="InterPro" id="IPR000524">
    <property type="entry name" value="Tscrpt_reg_HTH_GntR"/>
</dbReference>
<dbReference type="InterPro" id="IPR050679">
    <property type="entry name" value="Bact_HTH_transcr_reg"/>
</dbReference>
<dbReference type="InterPro" id="IPR011663">
    <property type="entry name" value="UTRA"/>
</dbReference>
<keyword evidence="6" id="KW-1185">Reference proteome</keyword>
<evidence type="ECO:0000256" key="2">
    <source>
        <dbReference type="ARBA" id="ARBA00023125"/>
    </source>
</evidence>
<keyword evidence="2 5" id="KW-0238">DNA-binding</keyword>
<dbReference type="SUPFAM" id="SSF46785">
    <property type="entry name" value="Winged helix' DNA-binding domain"/>
    <property type="match status" value="1"/>
</dbReference>
<dbReference type="PANTHER" id="PTHR44846:SF1">
    <property type="entry name" value="MANNOSYL-D-GLYCERATE TRANSPORT_METABOLISM SYSTEM REPRESSOR MNGR-RELATED"/>
    <property type="match status" value="1"/>
</dbReference>
<dbReference type="SUPFAM" id="SSF64288">
    <property type="entry name" value="Chorismate lyase-like"/>
    <property type="match status" value="1"/>
</dbReference>
<sequence>MLKAAIDRNSPIPIYYQIETDLKKRIIRREWDKNQQLPTEIELAKHYNVSRITLRQALAELEKDGVISKQRGKGTFINSDPAPYVNNLSYTLISGDRIKQQPYSIAATVLEQMIVTDIFPDVYEHLELKPDDRIVYIKRLFVLNGKPLAVGRSWISAKIVPDLENTPLINNSLSQTLQRKYRLHANLVEDFMEVVRSTQSECNLLKCAYDTPLILIKGTSFFDDNQPLEYSNTLWAGDSVRFRFTMHDADDGFIIGP</sequence>
<dbReference type="SMART" id="SM00345">
    <property type="entry name" value="HTH_GNTR"/>
    <property type="match status" value="1"/>
</dbReference>
<accession>A0A0S7BT81</accession>
<dbReference type="RefSeq" id="WP_062281947.1">
    <property type="nucleotide sequence ID" value="NZ_DF968181.1"/>
</dbReference>
<dbReference type="Pfam" id="PF00392">
    <property type="entry name" value="GntR"/>
    <property type="match status" value="1"/>
</dbReference>
<dbReference type="GO" id="GO:0003677">
    <property type="term" value="F:DNA binding"/>
    <property type="evidence" value="ECO:0007669"/>
    <property type="project" value="UniProtKB-KW"/>
</dbReference>
<keyword evidence="1" id="KW-0805">Transcription regulation</keyword>
<dbReference type="PATRIC" id="fig|1678840.3.peg.2624"/>
<dbReference type="Proteomes" id="UP000053370">
    <property type="component" value="Unassembled WGS sequence"/>
</dbReference>
<dbReference type="EMBL" id="DF968181">
    <property type="protein sequence ID" value="GAP41202.1"/>
    <property type="molecule type" value="Genomic_DNA"/>
</dbReference>
<dbReference type="PRINTS" id="PR00035">
    <property type="entry name" value="HTHGNTR"/>
</dbReference>
<reference evidence="5" key="1">
    <citation type="journal article" date="2015" name="Genome Announc.">
        <title>Draft Genome Sequence of Anaerolineae Strain TC1, a Novel Isolate from a Methanogenic Wastewater Treatment System.</title>
        <authorList>
            <person name="Matsuura N."/>
            <person name="Tourlousse D.M."/>
            <person name="Sun L."/>
            <person name="Toyonaga M."/>
            <person name="Kuroda K."/>
            <person name="Ohashi A."/>
            <person name="Cruz R."/>
            <person name="Yamaguchi T."/>
            <person name="Sekiguchi Y."/>
        </authorList>
    </citation>
    <scope>NUCLEOTIDE SEQUENCE [LARGE SCALE GENOMIC DNA]</scope>
    <source>
        <strain evidence="5">TC1</strain>
    </source>
</reference>
<organism evidence="5">
    <name type="scientific">Flexilinea flocculi</name>
    <dbReference type="NCBI Taxonomy" id="1678840"/>
    <lineage>
        <taxon>Bacteria</taxon>
        <taxon>Bacillati</taxon>
        <taxon>Chloroflexota</taxon>
        <taxon>Anaerolineae</taxon>
        <taxon>Anaerolineales</taxon>
        <taxon>Anaerolineaceae</taxon>
        <taxon>Flexilinea</taxon>
    </lineage>
</organism>
<dbReference type="Gene3D" id="3.40.1410.10">
    <property type="entry name" value="Chorismate lyase-like"/>
    <property type="match status" value="1"/>
</dbReference>
<dbReference type="Pfam" id="PF07702">
    <property type="entry name" value="UTRA"/>
    <property type="match status" value="1"/>
</dbReference>
<protein>
    <submittedName>
        <fullName evidence="5">DNA-binding transcriptional regulator, GntR family</fullName>
    </submittedName>
</protein>
<dbReference type="InterPro" id="IPR036388">
    <property type="entry name" value="WH-like_DNA-bd_sf"/>
</dbReference>
<dbReference type="OrthoDB" id="9815017at2"/>
<dbReference type="PROSITE" id="PS50949">
    <property type="entry name" value="HTH_GNTR"/>
    <property type="match status" value="1"/>
</dbReference>
<proteinExistence type="predicted"/>
<dbReference type="InterPro" id="IPR028978">
    <property type="entry name" value="Chorismate_lyase_/UTRA_dom_sf"/>
</dbReference>
<dbReference type="FunFam" id="1.10.10.10:FF:000079">
    <property type="entry name" value="GntR family transcriptional regulator"/>
    <property type="match status" value="1"/>
</dbReference>
<evidence type="ECO:0000313" key="6">
    <source>
        <dbReference type="Proteomes" id="UP000053370"/>
    </source>
</evidence>
<dbReference type="GO" id="GO:0045892">
    <property type="term" value="P:negative regulation of DNA-templated transcription"/>
    <property type="evidence" value="ECO:0007669"/>
    <property type="project" value="TreeGrafter"/>
</dbReference>
<dbReference type="CDD" id="cd07377">
    <property type="entry name" value="WHTH_GntR"/>
    <property type="match status" value="1"/>
</dbReference>
<evidence type="ECO:0000313" key="5">
    <source>
        <dbReference type="EMBL" id="GAP41202.1"/>
    </source>
</evidence>
<keyword evidence="3" id="KW-0804">Transcription</keyword>
<dbReference type="STRING" id="1678840.ATC1_131186"/>
<dbReference type="PANTHER" id="PTHR44846">
    <property type="entry name" value="MANNOSYL-D-GLYCERATE TRANSPORT/METABOLISM SYSTEM REPRESSOR MNGR-RELATED"/>
    <property type="match status" value="1"/>
</dbReference>
<evidence type="ECO:0000259" key="4">
    <source>
        <dbReference type="PROSITE" id="PS50949"/>
    </source>
</evidence>
<dbReference type="Gene3D" id="1.10.10.10">
    <property type="entry name" value="Winged helix-like DNA-binding domain superfamily/Winged helix DNA-binding domain"/>
    <property type="match status" value="1"/>
</dbReference>
<name>A0A0S7BT81_9CHLR</name>